<reference evidence="2 3" key="1">
    <citation type="submission" date="2021-05" db="EMBL/GenBank/DDBJ databases">
        <title>Croceibacterium sp. LX-88 genome sequence.</title>
        <authorList>
            <person name="Luo X."/>
        </authorList>
    </citation>
    <scope>NUCLEOTIDE SEQUENCE [LARGE SCALE GENOMIC DNA]</scope>
    <source>
        <strain evidence="2 3">LX-88</strain>
    </source>
</reference>
<keyword evidence="1" id="KW-0812">Transmembrane</keyword>
<keyword evidence="1" id="KW-0472">Membrane</keyword>
<dbReference type="EMBL" id="JAHFVK010000002">
    <property type="protein sequence ID" value="MBT2134587.1"/>
    <property type="molecule type" value="Genomic_DNA"/>
</dbReference>
<dbReference type="RefSeq" id="WP_214536223.1">
    <property type="nucleotide sequence ID" value="NZ_JAHFVK010000002.1"/>
</dbReference>
<feature type="transmembrane region" description="Helical" evidence="1">
    <location>
        <begin position="12"/>
        <end position="34"/>
    </location>
</feature>
<comment type="caution">
    <text evidence="2">The sequence shown here is derived from an EMBL/GenBank/DDBJ whole genome shotgun (WGS) entry which is preliminary data.</text>
</comment>
<evidence type="ECO:0000313" key="3">
    <source>
        <dbReference type="Proteomes" id="UP000811255"/>
    </source>
</evidence>
<organism evidence="2 3">
    <name type="scientific">Croceibacterium selenioxidans</name>
    <dbReference type="NCBI Taxonomy" id="2838833"/>
    <lineage>
        <taxon>Bacteria</taxon>
        <taxon>Pseudomonadati</taxon>
        <taxon>Pseudomonadota</taxon>
        <taxon>Alphaproteobacteria</taxon>
        <taxon>Sphingomonadales</taxon>
        <taxon>Erythrobacteraceae</taxon>
        <taxon>Croceibacterium</taxon>
    </lineage>
</organism>
<name>A0ABS5W5H2_9SPHN</name>
<dbReference type="Proteomes" id="UP000811255">
    <property type="component" value="Unassembled WGS sequence"/>
</dbReference>
<evidence type="ECO:0000256" key="1">
    <source>
        <dbReference type="SAM" id="Phobius"/>
    </source>
</evidence>
<accession>A0ABS5W5H2</accession>
<sequence length="73" mass="8037">MSEPVSDDAALGRWMVIILARLGGAVMTVVGLLITAERLPAPQWIGYPLVFVGLFVVFMVPQLLARKWRSPSK</sequence>
<gene>
    <name evidence="2" type="ORF">KK137_09595</name>
</gene>
<evidence type="ECO:0000313" key="2">
    <source>
        <dbReference type="EMBL" id="MBT2134587.1"/>
    </source>
</evidence>
<protein>
    <submittedName>
        <fullName evidence="2">Uncharacterized protein</fullName>
    </submittedName>
</protein>
<keyword evidence="1" id="KW-1133">Transmembrane helix</keyword>
<feature type="transmembrane region" description="Helical" evidence="1">
    <location>
        <begin position="46"/>
        <end position="65"/>
    </location>
</feature>
<proteinExistence type="predicted"/>
<keyword evidence="3" id="KW-1185">Reference proteome</keyword>